<reference evidence="2 3" key="1">
    <citation type="journal article" date="2015" name="Genome Announc.">
        <title>Expanding the biotechnology potential of lactobacilli through comparative genomics of 213 strains and associated genera.</title>
        <authorList>
            <person name="Sun Z."/>
            <person name="Harris H.M."/>
            <person name="McCann A."/>
            <person name="Guo C."/>
            <person name="Argimon S."/>
            <person name="Zhang W."/>
            <person name="Yang X."/>
            <person name="Jeffery I.B."/>
            <person name="Cooney J.C."/>
            <person name="Kagawa T.F."/>
            <person name="Liu W."/>
            <person name="Song Y."/>
            <person name="Salvetti E."/>
            <person name="Wrobel A."/>
            <person name="Rasinkangas P."/>
            <person name="Parkhill J."/>
            <person name="Rea M.C."/>
            <person name="O'Sullivan O."/>
            <person name="Ritari J."/>
            <person name="Douillard F.P."/>
            <person name="Paul Ross R."/>
            <person name="Yang R."/>
            <person name="Briner A.E."/>
            <person name="Felis G.E."/>
            <person name="de Vos W.M."/>
            <person name="Barrangou R."/>
            <person name="Klaenhammer T.R."/>
            <person name="Caufield P.W."/>
            <person name="Cui Y."/>
            <person name="Zhang H."/>
            <person name="O'Toole P.W."/>
        </authorList>
    </citation>
    <scope>NUCLEOTIDE SEQUENCE [LARGE SCALE GENOMIC DNA]</scope>
    <source>
        <strain evidence="2 3">DSM 21116</strain>
    </source>
</reference>
<dbReference type="PROSITE" id="PS51186">
    <property type="entry name" value="GNAT"/>
    <property type="match status" value="1"/>
</dbReference>
<evidence type="ECO:0000313" key="2">
    <source>
        <dbReference type="EMBL" id="KRM92220.1"/>
    </source>
</evidence>
<dbReference type="Proteomes" id="UP000051131">
    <property type="component" value="Unassembled WGS sequence"/>
</dbReference>
<dbReference type="InterPro" id="IPR016181">
    <property type="entry name" value="Acyl_CoA_acyltransferase"/>
</dbReference>
<sequence length="185" mass="21326">MLNSKKGSENLSLIYIRLATQQDILQMMAIVKDAQHLLASQDIPQWQNGYPNEKVLLNDIEKKISYVLIVNQTIAGIATLLQEPDPNYQQVVEGNWTNSKDPHYATIHRLAISSKFHGQHLAETFINHLVSVSNLLGFKQLRIDTHDKNSRMKYLINKIGFKYSAIVYMHNNPNDFRNSYQLFLD</sequence>
<dbReference type="Gene3D" id="3.40.630.30">
    <property type="match status" value="1"/>
</dbReference>
<dbReference type="Pfam" id="PF00583">
    <property type="entry name" value="Acetyltransf_1"/>
    <property type="match status" value="1"/>
</dbReference>
<protein>
    <submittedName>
        <fullName evidence="2">Acetyltransferase</fullName>
    </submittedName>
</protein>
<organism evidence="2 3">
    <name type="scientific">Liquorilactobacillus cacaonum DSM 21116</name>
    <dbReference type="NCBI Taxonomy" id="1423729"/>
    <lineage>
        <taxon>Bacteria</taxon>
        <taxon>Bacillati</taxon>
        <taxon>Bacillota</taxon>
        <taxon>Bacilli</taxon>
        <taxon>Lactobacillales</taxon>
        <taxon>Lactobacillaceae</taxon>
        <taxon>Liquorilactobacillus</taxon>
    </lineage>
</organism>
<dbReference type="AlphaFoldDB" id="A0A0R2CWG2"/>
<dbReference type="PATRIC" id="fig|1423729.3.peg.408"/>
<dbReference type="SUPFAM" id="SSF55729">
    <property type="entry name" value="Acyl-CoA N-acyltransferases (Nat)"/>
    <property type="match status" value="1"/>
</dbReference>
<evidence type="ECO:0000259" key="1">
    <source>
        <dbReference type="PROSITE" id="PS51186"/>
    </source>
</evidence>
<comment type="caution">
    <text evidence="2">The sequence shown here is derived from an EMBL/GenBank/DDBJ whole genome shotgun (WGS) entry which is preliminary data.</text>
</comment>
<accession>A0A0R2CWG2</accession>
<gene>
    <name evidence="2" type="ORF">FC80_GL000405</name>
</gene>
<proteinExistence type="predicted"/>
<keyword evidence="2" id="KW-0808">Transferase</keyword>
<name>A0A0R2CWG2_9LACO</name>
<dbReference type="EMBL" id="AYZE01000008">
    <property type="protein sequence ID" value="KRM92220.1"/>
    <property type="molecule type" value="Genomic_DNA"/>
</dbReference>
<dbReference type="GO" id="GO:0016747">
    <property type="term" value="F:acyltransferase activity, transferring groups other than amino-acyl groups"/>
    <property type="evidence" value="ECO:0007669"/>
    <property type="project" value="InterPro"/>
</dbReference>
<feature type="domain" description="N-acetyltransferase" evidence="1">
    <location>
        <begin position="14"/>
        <end position="185"/>
    </location>
</feature>
<evidence type="ECO:0000313" key="3">
    <source>
        <dbReference type="Proteomes" id="UP000051131"/>
    </source>
</evidence>
<dbReference type="STRING" id="1423729.FC80_GL000405"/>
<dbReference type="InterPro" id="IPR000182">
    <property type="entry name" value="GNAT_dom"/>
</dbReference>
<keyword evidence="3" id="KW-1185">Reference proteome</keyword>